<comment type="caution">
    <text evidence="2">The sequence shown here is derived from an EMBL/GenBank/DDBJ whole genome shotgun (WGS) entry which is preliminary data.</text>
</comment>
<organism evidence="2 3">
    <name type="scientific">Tenacibaculum platacis</name>
    <dbReference type="NCBI Taxonomy" id="3137852"/>
    <lineage>
        <taxon>Bacteria</taxon>
        <taxon>Pseudomonadati</taxon>
        <taxon>Bacteroidota</taxon>
        <taxon>Flavobacteriia</taxon>
        <taxon>Flavobacteriales</taxon>
        <taxon>Flavobacteriaceae</taxon>
        <taxon>Tenacibaculum</taxon>
    </lineage>
</organism>
<keyword evidence="3" id="KW-1185">Reference proteome</keyword>
<reference evidence="2 3" key="1">
    <citation type="submission" date="2024-05" db="EMBL/GenBank/DDBJ databases">
        <authorList>
            <person name="Duchaud E."/>
        </authorList>
    </citation>
    <scope>NUCLEOTIDE SEQUENCE [LARGE SCALE GENOMIC DNA]</scope>
    <source>
        <strain evidence="2">Ena-SAMPLE-TAB-13-05-2024-13:56:06:370-140302</strain>
    </source>
</reference>
<dbReference type="RefSeq" id="WP_348711663.1">
    <property type="nucleotide sequence ID" value="NZ_CAXIXY010000004.1"/>
</dbReference>
<dbReference type="EMBL" id="CAXIXY010000004">
    <property type="protein sequence ID" value="CAL2084091.1"/>
    <property type="molecule type" value="Genomic_DNA"/>
</dbReference>
<gene>
    <name evidence="2" type="ORF">T190607A01A_20245</name>
</gene>
<proteinExistence type="predicted"/>
<feature type="chain" id="PRO_5045356480" description="Plasminogen-binding protein PgbA N-terminal domain-containing protein" evidence="1">
    <location>
        <begin position="21"/>
        <end position="291"/>
    </location>
</feature>
<dbReference type="Proteomes" id="UP001497416">
    <property type="component" value="Unassembled WGS sequence"/>
</dbReference>
<evidence type="ECO:0000313" key="3">
    <source>
        <dbReference type="Proteomes" id="UP001497416"/>
    </source>
</evidence>
<sequence>MNSSKLLLSFLIFFSISAFSQTSTDSKKKKPKKTTTYYYKDSNGIGKIGRIKPKSTLVLGSNIKLEEVDGIGIKSLESQVAIFVIKQVINYLGSAIYKPEKFAKENSAEQKFISLKTSTDFKKFDGEKLFYFNHSEKPDSKNVVIDSINQIFAFSIHNNPNNEKFKILKFDGHLYKYTAVKLKRKHHKVNLLLNFKVNYFDDNGFLQSIDLRTIELNKITPEGPKAKFTPTKDDIYRFIPTKYQIESILLTVNEVNARKKTWDKWLKWYNDNKDKIKDAIVDKIQGDDEEE</sequence>
<evidence type="ECO:0008006" key="4">
    <source>
        <dbReference type="Google" id="ProtNLM"/>
    </source>
</evidence>
<accession>A0ABM9NZ47</accession>
<name>A0ABM9NZ47_9FLAO</name>
<protein>
    <recommendedName>
        <fullName evidence="4">Plasminogen-binding protein PgbA N-terminal domain-containing protein</fullName>
    </recommendedName>
</protein>
<keyword evidence="1" id="KW-0732">Signal</keyword>
<evidence type="ECO:0000313" key="2">
    <source>
        <dbReference type="EMBL" id="CAL2084091.1"/>
    </source>
</evidence>
<evidence type="ECO:0000256" key="1">
    <source>
        <dbReference type="SAM" id="SignalP"/>
    </source>
</evidence>
<feature type="signal peptide" evidence="1">
    <location>
        <begin position="1"/>
        <end position="20"/>
    </location>
</feature>